<dbReference type="Proteomes" id="UP001519460">
    <property type="component" value="Unassembled WGS sequence"/>
</dbReference>
<protein>
    <submittedName>
        <fullName evidence="10">Uncharacterized protein</fullName>
    </submittedName>
</protein>
<evidence type="ECO:0000256" key="3">
    <source>
        <dbReference type="ARBA" id="ARBA00022723"/>
    </source>
</evidence>
<evidence type="ECO:0000256" key="4">
    <source>
        <dbReference type="ARBA" id="ARBA00022801"/>
    </source>
</evidence>
<name>A0ABD0KS44_9CAEN</name>
<dbReference type="EMBL" id="JACVVK020000130">
    <property type="protein sequence ID" value="KAK7490082.1"/>
    <property type="molecule type" value="Genomic_DNA"/>
</dbReference>
<dbReference type="InterPro" id="IPR008753">
    <property type="entry name" value="Peptidase_M13_N"/>
</dbReference>
<keyword evidence="2" id="KW-0645">Protease</keyword>
<dbReference type="GO" id="GO:0046872">
    <property type="term" value="F:metal ion binding"/>
    <property type="evidence" value="ECO:0007669"/>
    <property type="project" value="UniProtKB-KW"/>
</dbReference>
<proteinExistence type="predicted"/>
<evidence type="ECO:0000313" key="11">
    <source>
        <dbReference type="Proteomes" id="UP001519460"/>
    </source>
</evidence>
<gene>
    <name evidence="10" type="ORF">BaRGS_00018604</name>
</gene>
<evidence type="ECO:0000259" key="9">
    <source>
        <dbReference type="Pfam" id="PF05649"/>
    </source>
</evidence>
<dbReference type="GO" id="GO:0006508">
    <property type="term" value="P:proteolysis"/>
    <property type="evidence" value="ECO:0007669"/>
    <property type="project" value="UniProtKB-KW"/>
</dbReference>
<evidence type="ECO:0000259" key="8">
    <source>
        <dbReference type="Pfam" id="PF01431"/>
    </source>
</evidence>
<dbReference type="Pfam" id="PF05649">
    <property type="entry name" value="Peptidase_M13_N"/>
    <property type="match status" value="1"/>
</dbReference>
<keyword evidence="11" id="KW-1185">Reference proteome</keyword>
<keyword evidence="3" id="KW-0479">Metal-binding</keyword>
<feature type="transmembrane region" description="Helical" evidence="7">
    <location>
        <begin position="30"/>
        <end position="51"/>
    </location>
</feature>
<dbReference type="InterPro" id="IPR042089">
    <property type="entry name" value="Peptidase_M13_dom_2"/>
</dbReference>
<dbReference type="InterPro" id="IPR000718">
    <property type="entry name" value="Peptidase_M13"/>
</dbReference>
<evidence type="ECO:0000256" key="6">
    <source>
        <dbReference type="ARBA" id="ARBA00023049"/>
    </source>
</evidence>
<comment type="cofactor">
    <cofactor evidence="1">
        <name>Zn(2+)</name>
        <dbReference type="ChEBI" id="CHEBI:29105"/>
    </cofactor>
</comment>
<accession>A0ABD0KS44</accession>
<dbReference type="AlphaFoldDB" id="A0ABD0KS44"/>
<dbReference type="SUPFAM" id="SSF55486">
    <property type="entry name" value="Metalloproteases ('zincins'), catalytic domain"/>
    <property type="match status" value="1"/>
</dbReference>
<evidence type="ECO:0000256" key="7">
    <source>
        <dbReference type="SAM" id="Phobius"/>
    </source>
</evidence>
<dbReference type="InterPro" id="IPR018497">
    <property type="entry name" value="Peptidase_M13_C"/>
</dbReference>
<dbReference type="Gene3D" id="1.10.1380.10">
    <property type="entry name" value="Neutral endopeptidase , domain2"/>
    <property type="match status" value="1"/>
</dbReference>
<evidence type="ECO:0000313" key="10">
    <source>
        <dbReference type="EMBL" id="KAK7490082.1"/>
    </source>
</evidence>
<keyword evidence="7" id="KW-1133">Transmembrane helix</keyword>
<dbReference type="CDD" id="cd08662">
    <property type="entry name" value="M13"/>
    <property type="match status" value="1"/>
</dbReference>
<dbReference type="PANTHER" id="PTHR11733:SF195">
    <property type="entry name" value="ENDOTHELIN-CONVERTING ENZYME-LIKE 1"/>
    <property type="match status" value="1"/>
</dbReference>
<evidence type="ECO:0000256" key="1">
    <source>
        <dbReference type="ARBA" id="ARBA00001947"/>
    </source>
</evidence>
<comment type="caution">
    <text evidence="10">The sequence shown here is derived from an EMBL/GenBank/DDBJ whole genome shotgun (WGS) entry which is preliminary data.</text>
</comment>
<evidence type="ECO:0000256" key="5">
    <source>
        <dbReference type="ARBA" id="ARBA00022833"/>
    </source>
</evidence>
<keyword evidence="4" id="KW-0378">Hydrolase</keyword>
<organism evidence="10 11">
    <name type="scientific">Batillaria attramentaria</name>
    <dbReference type="NCBI Taxonomy" id="370345"/>
    <lineage>
        <taxon>Eukaryota</taxon>
        <taxon>Metazoa</taxon>
        <taxon>Spiralia</taxon>
        <taxon>Lophotrochozoa</taxon>
        <taxon>Mollusca</taxon>
        <taxon>Gastropoda</taxon>
        <taxon>Caenogastropoda</taxon>
        <taxon>Sorbeoconcha</taxon>
        <taxon>Cerithioidea</taxon>
        <taxon>Batillariidae</taxon>
        <taxon>Batillaria</taxon>
    </lineage>
</organism>
<dbReference type="PRINTS" id="PR00786">
    <property type="entry name" value="NEPRILYSIN"/>
</dbReference>
<keyword evidence="5" id="KW-0862">Zinc</keyword>
<keyword evidence="6" id="KW-0482">Metalloprotease</keyword>
<feature type="domain" description="Peptidase M13 N-terminal" evidence="9">
    <location>
        <begin position="94"/>
        <end position="505"/>
    </location>
</feature>
<sequence>MADQFQTFDKAPIVPDTITFRAWRFGFREMILGAIALILLFMCFLFAGLFGSSTVQLQEARTSAQVAMARSCKDSPCLKTTAHAMELLNISVNPCDNFFQFACGGYTVTNPLNPDQLHDNILRQMYDLNQDRLVAILEASPENYMTWSSEVKLKDFYASCTDDFTKEQVKGKPLFDKVFPLLGGWYVKDATWSASWDLNIALKHVQTDLWLDAMYAPWPGWDQYNWKNRIISVNVMQIYPAGTGYYMRWAYYKENPTDPKIQKIQTDYKTFMRTVANLVARDAKVAKDQALGDRIEVFVNDAFTIEQKIAKMALAAEYQGDPYSEANKQTLDDLTRTTGNVIDWTAQMAYLFDENRVSGSTKVVVPYPTYLTNLTAMISIPCNSVHRMLHNYLTWRVLETYVQDLSWEYVHANRQMYVDLYGRVEFLGTQRYCFMLAKRYFDVALGALYVNTHFDEKNKVKVTEVTESVKQALEDMIQTNTWMDADTKKYAMDKMRGSTYKIGYPDFMKDQSKVDAIYQQMSINVSDFFGNLLAANQQHKREWNRELREGEDRSQWIFNTYDTNLAVYWYWDEIIVPAGILQFPVYTHGMPHYYSFGAIGTLLGHFVHHLVDERGARWDKGGDYMDSERGWWSNLTYTNYNAVRQCVVDLYNNVTQGPYDIYNGEKRTVAVNGGKYAYEAIAITTGIRLAYNAYTAWQRSKGADPHPPGLQYTPEQMFFIGHAQTYCYNRDPSLDYTYTRLRNANEETRVNLALQELPEFSKAFGCSAPSKMAPTQRCTYY</sequence>
<dbReference type="InterPro" id="IPR024079">
    <property type="entry name" value="MetalloPept_cat_dom_sf"/>
</dbReference>
<dbReference type="Gene3D" id="3.40.390.10">
    <property type="entry name" value="Collagenase (Catalytic Domain)"/>
    <property type="match status" value="1"/>
</dbReference>
<dbReference type="PANTHER" id="PTHR11733">
    <property type="entry name" value="ZINC METALLOPROTEASE FAMILY M13 NEPRILYSIN-RELATED"/>
    <property type="match status" value="1"/>
</dbReference>
<dbReference type="GO" id="GO:0008237">
    <property type="term" value="F:metallopeptidase activity"/>
    <property type="evidence" value="ECO:0007669"/>
    <property type="project" value="UniProtKB-KW"/>
</dbReference>
<dbReference type="PROSITE" id="PS51885">
    <property type="entry name" value="NEPRILYSIN"/>
    <property type="match status" value="1"/>
</dbReference>
<evidence type="ECO:0000256" key="2">
    <source>
        <dbReference type="ARBA" id="ARBA00022670"/>
    </source>
</evidence>
<reference evidence="10 11" key="1">
    <citation type="journal article" date="2023" name="Sci. Data">
        <title>Genome assembly of the Korean intertidal mud-creeper Batillaria attramentaria.</title>
        <authorList>
            <person name="Patra A.K."/>
            <person name="Ho P.T."/>
            <person name="Jun S."/>
            <person name="Lee S.J."/>
            <person name="Kim Y."/>
            <person name="Won Y.J."/>
        </authorList>
    </citation>
    <scope>NUCLEOTIDE SEQUENCE [LARGE SCALE GENOMIC DNA]</scope>
    <source>
        <strain evidence="10">Wonlab-2016</strain>
    </source>
</reference>
<feature type="domain" description="Peptidase M13 C-terminal" evidence="8">
    <location>
        <begin position="572"/>
        <end position="779"/>
    </location>
</feature>
<keyword evidence="7" id="KW-0472">Membrane</keyword>
<keyword evidence="7" id="KW-0812">Transmembrane</keyword>
<dbReference type="Pfam" id="PF01431">
    <property type="entry name" value="Peptidase_M13"/>
    <property type="match status" value="1"/>
</dbReference>